<reference evidence="2" key="1">
    <citation type="journal article" name="BMC Genomics">
        <title>Long-read sequencing and de novo genome assembly of marine medaka (Oryzias melastigma).</title>
        <authorList>
            <person name="Liang P."/>
            <person name="Saqib H.S.A."/>
            <person name="Ni X."/>
            <person name="Shen Y."/>
        </authorList>
    </citation>
    <scope>NUCLEOTIDE SEQUENCE</scope>
    <source>
        <strain evidence="2">Bigg-433</strain>
    </source>
</reference>
<organism evidence="2 3">
    <name type="scientific">Oryzias melastigma</name>
    <name type="common">Marine medaka</name>
    <dbReference type="NCBI Taxonomy" id="30732"/>
    <lineage>
        <taxon>Eukaryota</taxon>
        <taxon>Metazoa</taxon>
        <taxon>Chordata</taxon>
        <taxon>Craniata</taxon>
        <taxon>Vertebrata</taxon>
        <taxon>Euteleostomi</taxon>
        <taxon>Actinopterygii</taxon>
        <taxon>Neopterygii</taxon>
        <taxon>Teleostei</taxon>
        <taxon>Neoteleostei</taxon>
        <taxon>Acanthomorphata</taxon>
        <taxon>Ovalentaria</taxon>
        <taxon>Atherinomorphae</taxon>
        <taxon>Beloniformes</taxon>
        <taxon>Adrianichthyidae</taxon>
        <taxon>Oryziinae</taxon>
        <taxon>Oryzias</taxon>
    </lineage>
</organism>
<protein>
    <submittedName>
        <fullName evidence="2">Uncharacterized protein</fullName>
    </submittedName>
</protein>
<dbReference type="EMBL" id="WKFB01000400">
    <property type="protein sequence ID" value="KAF6724301.1"/>
    <property type="molecule type" value="Genomic_DNA"/>
</dbReference>
<proteinExistence type="predicted"/>
<feature type="region of interest" description="Disordered" evidence="1">
    <location>
        <begin position="33"/>
        <end position="59"/>
    </location>
</feature>
<evidence type="ECO:0000256" key="1">
    <source>
        <dbReference type="SAM" id="MobiDB-lite"/>
    </source>
</evidence>
<evidence type="ECO:0000313" key="3">
    <source>
        <dbReference type="Proteomes" id="UP000646548"/>
    </source>
</evidence>
<name>A0A834CCT8_ORYME</name>
<comment type="caution">
    <text evidence="2">The sequence shown here is derived from an EMBL/GenBank/DDBJ whole genome shotgun (WGS) entry which is preliminary data.</text>
</comment>
<feature type="region of interest" description="Disordered" evidence="1">
    <location>
        <begin position="95"/>
        <end position="114"/>
    </location>
</feature>
<gene>
    <name evidence="2" type="ORF">FQA47_003765</name>
</gene>
<sequence>MSVCVVKQQTSDFRRFQTRLMIRAAARARCWRRSGNGHRGGAAPLHSDVPPPPPHTHTPFLKGDHETVCDWLKPCGLPLWSIDLLGVSCRADSTTSLQSSRSGDVQMVEATGSN</sequence>
<dbReference type="Proteomes" id="UP000646548">
    <property type="component" value="Unassembled WGS sequence"/>
</dbReference>
<dbReference type="AlphaFoldDB" id="A0A834CCT8"/>
<accession>A0A834CCT8</accession>
<evidence type="ECO:0000313" key="2">
    <source>
        <dbReference type="EMBL" id="KAF6724301.1"/>
    </source>
</evidence>